<dbReference type="AlphaFoldDB" id="A0A845M3A9"/>
<keyword evidence="5 9" id="KW-0479">Metal-binding</keyword>
<dbReference type="InterPro" id="IPR000813">
    <property type="entry name" value="7Fe_ferredoxin"/>
</dbReference>
<accession>A0A845M3A9</accession>
<dbReference type="PROSITE" id="PS00198">
    <property type="entry name" value="4FE4S_FER_1"/>
    <property type="match status" value="1"/>
</dbReference>
<dbReference type="InterPro" id="IPR017900">
    <property type="entry name" value="4Fe4S_Fe_S_CS"/>
</dbReference>
<comment type="function">
    <text evidence="2 9">Ferredoxins are iron-sulfur proteins that transfer electrons in a wide variety of metabolic reactions.</text>
</comment>
<dbReference type="PANTHER" id="PTHR24960">
    <property type="entry name" value="PHOTOSYSTEM I IRON-SULFUR CENTER-RELATED"/>
    <property type="match status" value="1"/>
</dbReference>
<evidence type="ECO:0000256" key="1">
    <source>
        <dbReference type="ARBA" id="ARBA00001966"/>
    </source>
</evidence>
<dbReference type="Pfam" id="PF00037">
    <property type="entry name" value="Fer4"/>
    <property type="match status" value="1"/>
</dbReference>
<dbReference type="PROSITE" id="PS51379">
    <property type="entry name" value="4FE4S_FER_2"/>
    <property type="match status" value="1"/>
</dbReference>
<evidence type="ECO:0000256" key="6">
    <source>
        <dbReference type="ARBA" id="ARBA00022982"/>
    </source>
</evidence>
<keyword evidence="9" id="KW-0677">Repeat</keyword>
<keyword evidence="8 9" id="KW-0411">Iron-sulfur</keyword>
<evidence type="ECO:0000256" key="8">
    <source>
        <dbReference type="ARBA" id="ARBA00023014"/>
    </source>
</evidence>
<dbReference type="InterPro" id="IPR017896">
    <property type="entry name" value="4Fe4S_Fe-S-bd"/>
</dbReference>
<reference evidence="11 12" key="1">
    <citation type="submission" date="2019-12" db="EMBL/GenBank/DDBJ databases">
        <title>Maritimibacter sp. nov. sp. isolated from sea sand.</title>
        <authorList>
            <person name="Kim J."/>
            <person name="Jeong S.E."/>
            <person name="Jung H.S."/>
            <person name="Jeon C.O."/>
        </authorList>
    </citation>
    <scope>NUCLEOTIDE SEQUENCE [LARGE SCALE GENOMIC DNA]</scope>
    <source>
        <strain evidence="11 12">DP07</strain>
    </source>
</reference>
<evidence type="ECO:0000256" key="5">
    <source>
        <dbReference type="ARBA" id="ARBA00022723"/>
    </source>
</evidence>
<dbReference type="InterPro" id="IPR050157">
    <property type="entry name" value="PSI_iron-sulfur_center"/>
</dbReference>
<dbReference type="PRINTS" id="PR00354">
    <property type="entry name" value="7FE8SFRDOXIN"/>
</dbReference>
<evidence type="ECO:0000256" key="3">
    <source>
        <dbReference type="ARBA" id="ARBA00022448"/>
    </source>
</evidence>
<dbReference type="Proteomes" id="UP000467322">
    <property type="component" value="Unassembled WGS sequence"/>
</dbReference>
<dbReference type="SUPFAM" id="SSF54862">
    <property type="entry name" value="4Fe-4S ferredoxins"/>
    <property type="match status" value="1"/>
</dbReference>
<keyword evidence="12" id="KW-1185">Reference proteome</keyword>
<dbReference type="GO" id="GO:0051539">
    <property type="term" value="F:4 iron, 4 sulfur cluster binding"/>
    <property type="evidence" value="ECO:0007669"/>
    <property type="project" value="UniProtKB-KW"/>
</dbReference>
<dbReference type="InterPro" id="IPR022569">
    <property type="entry name" value="Fd_C"/>
</dbReference>
<evidence type="ECO:0000256" key="2">
    <source>
        <dbReference type="ARBA" id="ARBA00003532"/>
    </source>
</evidence>
<sequence>MTYIVNDNCIAFKHTDCVTVCPVDSFYEGESMLVNHPDECIDCGVCEPECPVDAIRPDSDPEAKDWVGFNRKYAKLWPIVIEQKPPLPGPDEMDGAVGKLETHFSEKPGGISEGQGRTMSLLVPISLITACTSACQSRIGAASATRQGI</sequence>
<gene>
    <name evidence="11" type="ORF">GQE99_11815</name>
</gene>
<evidence type="ECO:0000256" key="7">
    <source>
        <dbReference type="ARBA" id="ARBA00023004"/>
    </source>
</evidence>
<evidence type="ECO:0000313" key="12">
    <source>
        <dbReference type="Proteomes" id="UP000467322"/>
    </source>
</evidence>
<dbReference type="Pfam" id="PF11953">
    <property type="entry name" value="DUF3470"/>
    <property type="match status" value="1"/>
</dbReference>
<dbReference type="GO" id="GO:0051538">
    <property type="term" value="F:3 iron, 4 sulfur cluster binding"/>
    <property type="evidence" value="ECO:0007669"/>
    <property type="project" value="UniProtKB-KW"/>
</dbReference>
<comment type="cofactor">
    <cofactor evidence="1 9">
        <name>[4Fe-4S] cluster</name>
        <dbReference type="ChEBI" id="CHEBI:49883"/>
    </cofactor>
</comment>
<evidence type="ECO:0000259" key="10">
    <source>
        <dbReference type="PROSITE" id="PS51379"/>
    </source>
</evidence>
<dbReference type="PANTHER" id="PTHR24960:SF79">
    <property type="entry name" value="PHOTOSYSTEM I IRON-SULFUR CENTER"/>
    <property type="match status" value="1"/>
</dbReference>
<dbReference type="GO" id="GO:0009055">
    <property type="term" value="F:electron transfer activity"/>
    <property type="evidence" value="ECO:0007669"/>
    <property type="project" value="InterPro"/>
</dbReference>
<dbReference type="NCBIfam" id="NF045490">
    <property type="entry name" value="FdxA_Protbact"/>
    <property type="match status" value="1"/>
</dbReference>
<dbReference type="GO" id="GO:0046872">
    <property type="term" value="F:metal ion binding"/>
    <property type="evidence" value="ECO:0007669"/>
    <property type="project" value="UniProtKB-KW"/>
</dbReference>
<protein>
    <recommendedName>
        <fullName evidence="9">Ferredoxin</fullName>
    </recommendedName>
</protein>
<comment type="cofactor">
    <cofactor evidence="9">
        <name>[3Fe-4S] cluster</name>
        <dbReference type="ChEBI" id="CHEBI:21137"/>
    </cofactor>
</comment>
<evidence type="ECO:0000313" key="11">
    <source>
        <dbReference type="EMBL" id="MZR13702.1"/>
    </source>
</evidence>
<dbReference type="EMBL" id="WTUX01000013">
    <property type="protein sequence ID" value="MZR13702.1"/>
    <property type="molecule type" value="Genomic_DNA"/>
</dbReference>
<evidence type="ECO:0000256" key="4">
    <source>
        <dbReference type="ARBA" id="ARBA00022485"/>
    </source>
</evidence>
<proteinExistence type="predicted"/>
<dbReference type="Gene3D" id="3.30.70.20">
    <property type="match status" value="1"/>
</dbReference>
<organism evidence="11 12">
    <name type="scientific">Maritimibacter harenae</name>
    <dbReference type="NCBI Taxonomy" id="2606218"/>
    <lineage>
        <taxon>Bacteria</taxon>
        <taxon>Pseudomonadati</taxon>
        <taxon>Pseudomonadota</taxon>
        <taxon>Alphaproteobacteria</taxon>
        <taxon>Rhodobacterales</taxon>
        <taxon>Roseobacteraceae</taxon>
        <taxon>Maritimibacter</taxon>
    </lineage>
</organism>
<feature type="domain" description="4Fe-4S ferredoxin-type" evidence="10">
    <location>
        <begin position="30"/>
        <end position="60"/>
    </location>
</feature>
<keyword evidence="6 9" id="KW-0249">Electron transport</keyword>
<name>A0A845M3A9_9RHOB</name>
<keyword evidence="3 9" id="KW-0813">Transport</keyword>
<keyword evidence="7 9" id="KW-0408">Iron</keyword>
<keyword evidence="9" id="KW-0003">3Fe-4S</keyword>
<keyword evidence="4 9" id="KW-0004">4Fe-4S</keyword>
<evidence type="ECO:0000256" key="9">
    <source>
        <dbReference type="RuleBase" id="RU364098"/>
    </source>
</evidence>
<comment type="caution">
    <text evidence="11">The sequence shown here is derived from an EMBL/GenBank/DDBJ whole genome shotgun (WGS) entry which is preliminary data.</text>
</comment>
<dbReference type="InterPro" id="IPR054829">
    <property type="entry name" value="FdxA"/>
</dbReference>